<evidence type="ECO:0000256" key="1">
    <source>
        <dbReference type="SAM" id="Phobius"/>
    </source>
</evidence>
<keyword evidence="1" id="KW-1133">Transmembrane helix</keyword>
<dbReference type="EMBL" id="CP021358">
    <property type="protein sequence ID" value="ART62652.1"/>
    <property type="molecule type" value="Genomic_DNA"/>
</dbReference>
<keyword evidence="1" id="KW-0812">Transmembrane</keyword>
<reference evidence="2 3" key="1">
    <citation type="submission" date="2017-05" db="EMBL/GenBank/DDBJ databases">
        <authorList>
            <person name="Song R."/>
            <person name="Chenine A.L."/>
            <person name="Ruprecht R.M."/>
        </authorList>
    </citation>
    <scope>NUCLEOTIDE SEQUENCE [LARGE SCALE GENOMIC DNA]</scope>
    <source>
        <strain evidence="2">SW32</strain>
    </source>
</reference>
<evidence type="ECO:0000313" key="3">
    <source>
        <dbReference type="Proteomes" id="UP000194457"/>
    </source>
</evidence>
<proteinExistence type="predicted"/>
<name>A0A240UNN5_9GAMM</name>
<protein>
    <submittedName>
        <fullName evidence="2">Uncharacterized protein</fullName>
    </submittedName>
</protein>
<feature type="transmembrane region" description="Helical" evidence="1">
    <location>
        <begin position="29"/>
        <end position="49"/>
    </location>
</feature>
<sequence>MSPVLLGRSSARTFSVRAFLRPGLFPLTYLPVFSEFAGLAMMILAYRFMMQIQAKTTQSIAID</sequence>
<dbReference type="KEGG" id="kma:B9H00_05970"/>
<dbReference type="AlphaFoldDB" id="A0A240UNN5"/>
<keyword evidence="3" id="KW-1185">Reference proteome</keyword>
<keyword evidence="1" id="KW-0472">Membrane</keyword>
<gene>
    <name evidence="2" type="ORF">B9H00_05970</name>
</gene>
<evidence type="ECO:0000313" key="2">
    <source>
        <dbReference type="EMBL" id="ART62652.1"/>
    </source>
</evidence>
<accession>A0A240UNN5</accession>
<dbReference type="Proteomes" id="UP000194457">
    <property type="component" value="Chromosome"/>
</dbReference>
<organism evidence="2 3">
    <name type="scientific">Kushneria marisflavi</name>
    <dbReference type="NCBI Taxonomy" id="157779"/>
    <lineage>
        <taxon>Bacteria</taxon>
        <taxon>Pseudomonadati</taxon>
        <taxon>Pseudomonadota</taxon>
        <taxon>Gammaproteobacteria</taxon>
        <taxon>Oceanospirillales</taxon>
        <taxon>Halomonadaceae</taxon>
        <taxon>Kushneria</taxon>
    </lineage>
</organism>